<proteinExistence type="predicted"/>
<reference evidence="2 3" key="1">
    <citation type="submission" date="2019-06" db="EMBL/GenBank/DDBJ databases">
        <title>Genome Sequence of the Brown Rot Fungal Pathogen Monilinia fructicola.</title>
        <authorList>
            <person name="De Miccolis Angelini R.M."/>
            <person name="Landi L."/>
            <person name="Abate D."/>
            <person name="Pollastro S."/>
            <person name="Romanazzi G."/>
            <person name="Faretra F."/>
        </authorList>
    </citation>
    <scope>NUCLEOTIDE SEQUENCE [LARGE SCALE GENOMIC DNA]</scope>
    <source>
        <strain evidence="2 3">Mfrc123</strain>
    </source>
</reference>
<dbReference type="EMBL" id="VICG01000004">
    <property type="protein sequence ID" value="KAA8573032.1"/>
    <property type="molecule type" value="Genomic_DNA"/>
</dbReference>
<feature type="compositionally biased region" description="Basic and acidic residues" evidence="1">
    <location>
        <begin position="82"/>
        <end position="92"/>
    </location>
</feature>
<accession>A0A5M9JZ89</accession>
<sequence length="132" mass="14889">MQRRQSRFRRSRELEQISTSGSGTQETISEFSTQESSEQWSQESRSSDSTQSHSSRASAQRNERKHQTYQERSKGSNNRLPIIKEEPLDRGYLEVPKAPNSHGCNQTCRGHSPRAGEPRVGLGIAQGKGRFA</sequence>
<protein>
    <submittedName>
        <fullName evidence="2">Uncharacterized protein</fullName>
    </submittedName>
</protein>
<feature type="compositionally biased region" description="Low complexity" evidence="1">
    <location>
        <begin position="24"/>
        <end position="55"/>
    </location>
</feature>
<feature type="region of interest" description="Disordered" evidence="1">
    <location>
        <begin position="1"/>
        <end position="132"/>
    </location>
</feature>
<dbReference type="VEuPathDB" id="FungiDB:MFRU_027g00630"/>
<dbReference type="Proteomes" id="UP000322873">
    <property type="component" value="Unassembled WGS sequence"/>
</dbReference>
<feature type="compositionally biased region" description="Basic and acidic residues" evidence="1">
    <location>
        <begin position="61"/>
        <end position="74"/>
    </location>
</feature>
<feature type="compositionally biased region" description="Basic residues" evidence="1">
    <location>
        <begin position="1"/>
        <end position="10"/>
    </location>
</feature>
<name>A0A5M9JZ89_MONFR</name>
<gene>
    <name evidence="2" type="ORF">EYC84_003573</name>
</gene>
<evidence type="ECO:0000256" key="1">
    <source>
        <dbReference type="SAM" id="MobiDB-lite"/>
    </source>
</evidence>
<organism evidence="2 3">
    <name type="scientific">Monilinia fructicola</name>
    <name type="common">Brown rot fungus</name>
    <name type="synonym">Ciboria fructicola</name>
    <dbReference type="NCBI Taxonomy" id="38448"/>
    <lineage>
        <taxon>Eukaryota</taxon>
        <taxon>Fungi</taxon>
        <taxon>Dikarya</taxon>
        <taxon>Ascomycota</taxon>
        <taxon>Pezizomycotina</taxon>
        <taxon>Leotiomycetes</taxon>
        <taxon>Helotiales</taxon>
        <taxon>Sclerotiniaceae</taxon>
        <taxon>Monilinia</taxon>
    </lineage>
</organism>
<dbReference type="AlphaFoldDB" id="A0A5M9JZ89"/>
<evidence type="ECO:0000313" key="3">
    <source>
        <dbReference type="Proteomes" id="UP000322873"/>
    </source>
</evidence>
<evidence type="ECO:0000313" key="2">
    <source>
        <dbReference type="EMBL" id="KAA8573032.1"/>
    </source>
</evidence>
<comment type="caution">
    <text evidence="2">The sequence shown here is derived from an EMBL/GenBank/DDBJ whole genome shotgun (WGS) entry which is preliminary data.</text>
</comment>
<keyword evidence="3" id="KW-1185">Reference proteome</keyword>